<dbReference type="EMBL" id="BK015537">
    <property type="protein sequence ID" value="DAE11836.1"/>
    <property type="molecule type" value="Genomic_DNA"/>
</dbReference>
<accession>A0A8S5PZY8</accession>
<reference evidence="1" key="1">
    <citation type="journal article" date="2021" name="Proc. Natl. Acad. Sci. U.S.A.">
        <title>A Catalog of Tens of Thousands of Viruses from Human Metagenomes Reveals Hidden Associations with Chronic Diseases.</title>
        <authorList>
            <person name="Tisza M.J."/>
            <person name="Buck C.B."/>
        </authorList>
    </citation>
    <scope>NUCLEOTIDE SEQUENCE</scope>
    <source>
        <strain evidence="1">CtXwe21</strain>
    </source>
</reference>
<name>A0A8S5PZY8_9CAUD</name>
<protein>
    <submittedName>
        <fullName evidence="1">Uncharacterized protein</fullName>
    </submittedName>
</protein>
<proteinExistence type="predicted"/>
<sequence>MGVTPYITPGLANYRLIITVTLSLQTFTENLISIT</sequence>
<organism evidence="1">
    <name type="scientific">Myoviridae sp. ctXwe21</name>
    <dbReference type="NCBI Taxonomy" id="2825123"/>
    <lineage>
        <taxon>Viruses</taxon>
        <taxon>Duplodnaviria</taxon>
        <taxon>Heunggongvirae</taxon>
        <taxon>Uroviricota</taxon>
        <taxon>Caudoviricetes</taxon>
    </lineage>
</organism>
<evidence type="ECO:0000313" key="1">
    <source>
        <dbReference type="EMBL" id="DAE11836.1"/>
    </source>
</evidence>